<reference evidence="1" key="1">
    <citation type="journal article" date="2021" name="Front. Microbiol.">
        <title>Comprehensive Comparative Genomics and Phenotyping of Methylobacterium Species.</title>
        <authorList>
            <person name="Alessa O."/>
            <person name="Ogura Y."/>
            <person name="Fujitani Y."/>
            <person name="Takami H."/>
            <person name="Hayashi T."/>
            <person name="Sahin N."/>
            <person name="Tani A."/>
        </authorList>
    </citation>
    <scope>NUCLEOTIDE SEQUENCE</scope>
    <source>
        <strain evidence="1">DSM 23632</strain>
    </source>
</reference>
<gene>
    <name evidence="1" type="ORF">MPOCJGCO_4553</name>
</gene>
<sequence length="80" mass="8741">MGCSTHAVPVQTGTIRVASTEMSEKAVTVRPFPARTRIAISVVSGRMRVSSSKAVIPSQEARFSWSKPTGSAYIFWPLTW</sequence>
<evidence type="ECO:0000313" key="1">
    <source>
        <dbReference type="EMBL" id="GJE62420.1"/>
    </source>
</evidence>
<dbReference type="Proteomes" id="UP001055057">
    <property type="component" value="Unassembled WGS sequence"/>
</dbReference>
<keyword evidence="2" id="KW-1185">Reference proteome</keyword>
<proteinExistence type="predicted"/>
<organism evidence="1 2">
    <name type="scientific">Methylobacterium trifolii</name>
    <dbReference type="NCBI Taxonomy" id="1003092"/>
    <lineage>
        <taxon>Bacteria</taxon>
        <taxon>Pseudomonadati</taxon>
        <taxon>Pseudomonadota</taxon>
        <taxon>Alphaproteobacteria</taxon>
        <taxon>Hyphomicrobiales</taxon>
        <taxon>Methylobacteriaceae</taxon>
        <taxon>Methylobacterium</taxon>
    </lineage>
</organism>
<accession>A0ABQ4U9K6</accession>
<dbReference type="EMBL" id="BPRB01000318">
    <property type="protein sequence ID" value="GJE62420.1"/>
    <property type="molecule type" value="Genomic_DNA"/>
</dbReference>
<evidence type="ECO:0000313" key="2">
    <source>
        <dbReference type="Proteomes" id="UP001055057"/>
    </source>
</evidence>
<name>A0ABQ4U9K6_9HYPH</name>
<reference evidence="1" key="2">
    <citation type="submission" date="2021-08" db="EMBL/GenBank/DDBJ databases">
        <authorList>
            <person name="Tani A."/>
            <person name="Ola A."/>
            <person name="Ogura Y."/>
            <person name="Katsura K."/>
            <person name="Hayashi T."/>
        </authorList>
    </citation>
    <scope>NUCLEOTIDE SEQUENCE</scope>
    <source>
        <strain evidence="1">DSM 23632</strain>
    </source>
</reference>
<comment type="caution">
    <text evidence="1">The sequence shown here is derived from an EMBL/GenBank/DDBJ whole genome shotgun (WGS) entry which is preliminary data.</text>
</comment>
<protein>
    <submittedName>
        <fullName evidence="1">Uncharacterized protein</fullName>
    </submittedName>
</protein>